<keyword evidence="2" id="KW-1185">Reference proteome</keyword>
<dbReference type="Proteomes" id="UP001530315">
    <property type="component" value="Unassembled WGS sequence"/>
</dbReference>
<reference evidence="1 2" key="1">
    <citation type="submission" date="2024-10" db="EMBL/GenBank/DDBJ databases">
        <title>Updated reference genomes for cyclostephanoid diatoms.</title>
        <authorList>
            <person name="Roberts W.R."/>
            <person name="Alverson A.J."/>
        </authorList>
    </citation>
    <scope>NUCLEOTIDE SEQUENCE [LARGE SCALE GENOMIC DNA]</scope>
    <source>
        <strain evidence="1 2">AJA276-08</strain>
    </source>
</reference>
<sequence>MPLASEISLLHDASSIALDVSTVTISNTAWLRLCNVMGRLVILFADYIQGDGISPVEWAFQTAMLVIALRLFIRSACPLIMAALSISSLSVRDRRAYALLFRAVGLTILQFKTLLASRTLDWIEYQPNEAVELDGEYIYFLYSGTVAVTIPVSGHSTGGTEITFIRNESEPCISARIFGDIQFAKVLEASVYKKAKKNFKSDKKSRNQEDASSRMAPPSSCIVGSNGASVLRMFTPKLLKLMENDDELSRSIQRLVLLCMQRKLSRMLRDVGLKSSTKGNRKS</sequence>
<evidence type="ECO:0008006" key="3">
    <source>
        <dbReference type="Google" id="ProtNLM"/>
    </source>
</evidence>
<accession>A0ABD3NTN6</accession>
<name>A0ABD3NTN6_9STRA</name>
<protein>
    <recommendedName>
        <fullName evidence="3">Cyclic nucleotide-binding domain-containing protein</fullName>
    </recommendedName>
</protein>
<gene>
    <name evidence="1" type="ORF">ACHAW5_003298</name>
</gene>
<evidence type="ECO:0000313" key="1">
    <source>
        <dbReference type="EMBL" id="KAL3779290.1"/>
    </source>
</evidence>
<dbReference type="AlphaFoldDB" id="A0ABD3NTN6"/>
<comment type="caution">
    <text evidence="1">The sequence shown here is derived from an EMBL/GenBank/DDBJ whole genome shotgun (WGS) entry which is preliminary data.</text>
</comment>
<organism evidence="1 2">
    <name type="scientific">Stephanodiscus triporus</name>
    <dbReference type="NCBI Taxonomy" id="2934178"/>
    <lineage>
        <taxon>Eukaryota</taxon>
        <taxon>Sar</taxon>
        <taxon>Stramenopiles</taxon>
        <taxon>Ochrophyta</taxon>
        <taxon>Bacillariophyta</taxon>
        <taxon>Coscinodiscophyceae</taxon>
        <taxon>Thalassiosirophycidae</taxon>
        <taxon>Stephanodiscales</taxon>
        <taxon>Stephanodiscaceae</taxon>
        <taxon>Stephanodiscus</taxon>
    </lineage>
</organism>
<evidence type="ECO:0000313" key="2">
    <source>
        <dbReference type="Proteomes" id="UP001530315"/>
    </source>
</evidence>
<proteinExistence type="predicted"/>
<dbReference type="EMBL" id="JALLAZ020001172">
    <property type="protein sequence ID" value="KAL3779290.1"/>
    <property type="molecule type" value="Genomic_DNA"/>
</dbReference>